<dbReference type="Proteomes" id="UP001153076">
    <property type="component" value="Unassembled WGS sequence"/>
</dbReference>
<keyword evidence="2" id="KW-1185">Reference proteome</keyword>
<evidence type="ECO:0000313" key="2">
    <source>
        <dbReference type="Proteomes" id="UP001153076"/>
    </source>
</evidence>
<dbReference type="AlphaFoldDB" id="A0A9Q1JQ60"/>
<proteinExistence type="predicted"/>
<gene>
    <name evidence="1" type="ORF">Cgig2_027718</name>
</gene>
<evidence type="ECO:0000313" key="1">
    <source>
        <dbReference type="EMBL" id="KAJ8428989.1"/>
    </source>
</evidence>
<dbReference type="OrthoDB" id="1748839at2759"/>
<comment type="caution">
    <text evidence="1">The sequence shown here is derived from an EMBL/GenBank/DDBJ whole genome shotgun (WGS) entry which is preliminary data.</text>
</comment>
<name>A0A9Q1JQ60_9CARY</name>
<sequence>MAPDPMLIDVSNEDCFSHECFGTTLEPDMEIIDTTDKEVEERKEFDSFKSPTKLIKEWVPTCEEALVPKEGLIFDDLEQCEKFYKTYAHEVRFSVHKSAGKKDKEGIQKFKWTKMASSKPIFDVDDNVLDGCLQMKVEEKLIFDNWMEFMTCLEVVGKDPEMLSLALKGISNVTNN</sequence>
<organism evidence="1 2">
    <name type="scientific">Carnegiea gigantea</name>
    <dbReference type="NCBI Taxonomy" id="171969"/>
    <lineage>
        <taxon>Eukaryota</taxon>
        <taxon>Viridiplantae</taxon>
        <taxon>Streptophyta</taxon>
        <taxon>Embryophyta</taxon>
        <taxon>Tracheophyta</taxon>
        <taxon>Spermatophyta</taxon>
        <taxon>Magnoliopsida</taxon>
        <taxon>eudicotyledons</taxon>
        <taxon>Gunneridae</taxon>
        <taxon>Pentapetalae</taxon>
        <taxon>Caryophyllales</taxon>
        <taxon>Cactineae</taxon>
        <taxon>Cactaceae</taxon>
        <taxon>Cactoideae</taxon>
        <taxon>Echinocereeae</taxon>
        <taxon>Carnegiea</taxon>
    </lineage>
</organism>
<reference evidence="1" key="1">
    <citation type="submission" date="2022-04" db="EMBL/GenBank/DDBJ databases">
        <title>Carnegiea gigantea Genome sequencing and assembly v2.</title>
        <authorList>
            <person name="Copetti D."/>
            <person name="Sanderson M.J."/>
            <person name="Burquez A."/>
            <person name="Wojciechowski M.F."/>
        </authorList>
    </citation>
    <scope>NUCLEOTIDE SEQUENCE</scope>
    <source>
        <strain evidence="1">SGP5-SGP5p</strain>
        <tissue evidence="1">Aerial part</tissue>
    </source>
</reference>
<evidence type="ECO:0008006" key="3">
    <source>
        <dbReference type="Google" id="ProtNLM"/>
    </source>
</evidence>
<protein>
    <recommendedName>
        <fullName evidence="3">Protein FAR1-RELATED SEQUENCE</fullName>
    </recommendedName>
</protein>
<dbReference type="EMBL" id="JAKOGI010000951">
    <property type="protein sequence ID" value="KAJ8428989.1"/>
    <property type="molecule type" value="Genomic_DNA"/>
</dbReference>
<accession>A0A9Q1JQ60</accession>